<evidence type="ECO:0000256" key="2">
    <source>
        <dbReference type="SAM" id="Phobius"/>
    </source>
</evidence>
<dbReference type="Proteomes" id="UP000762676">
    <property type="component" value="Unassembled WGS sequence"/>
</dbReference>
<keyword evidence="2" id="KW-1133">Transmembrane helix</keyword>
<keyword evidence="2" id="KW-0472">Membrane</keyword>
<comment type="caution">
    <text evidence="3">The sequence shown here is derived from an EMBL/GenBank/DDBJ whole genome shotgun (WGS) entry which is preliminary data.</text>
</comment>
<proteinExistence type="predicted"/>
<accession>A0AAV4FGJ9</accession>
<reference evidence="3 4" key="1">
    <citation type="journal article" date="2021" name="Elife">
        <title>Chloroplast acquisition without the gene transfer in kleptoplastic sea slugs, Plakobranchus ocellatus.</title>
        <authorList>
            <person name="Maeda T."/>
            <person name="Takahashi S."/>
            <person name="Yoshida T."/>
            <person name="Shimamura S."/>
            <person name="Takaki Y."/>
            <person name="Nagai Y."/>
            <person name="Toyoda A."/>
            <person name="Suzuki Y."/>
            <person name="Arimoto A."/>
            <person name="Ishii H."/>
            <person name="Satoh N."/>
            <person name="Nishiyama T."/>
            <person name="Hasebe M."/>
            <person name="Maruyama T."/>
            <person name="Minagawa J."/>
            <person name="Obokata J."/>
            <person name="Shigenobu S."/>
        </authorList>
    </citation>
    <scope>NUCLEOTIDE SEQUENCE [LARGE SCALE GENOMIC DNA]</scope>
</reference>
<feature type="compositionally biased region" description="Polar residues" evidence="1">
    <location>
        <begin position="1"/>
        <end position="24"/>
    </location>
</feature>
<evidence type="ECO:0000313" key="3">
    <source>
        <dbReference type="EMBL" id="GFR72181.1"/>
    </source>
</evidence>
<feature type="transmembrane region" description="Helical" evidence="2">
    <location>
        <begin position="51"/>
        <end position="73"/>
    </location>
</feature>
<evidence type="ECO:0000256" key="1">
    <source>
        <dbReference type="SAM" id="MobiDB-lite"/>
    </source>
</evidence>
<keyword evidence="2" id="KW-0812">Transmembrane</keyword>
<name>A0AAV4FGJ9_9GAST</name>
<feature type="region of interest" description="Disordered" evidence="1">
    <location>
        <begin position="1"/>
        <end position="35"/>
    </location>
</feature>
<dbReference type="EMBL" id="BMAT01007823">
    <property type="protein sequence ID" value="GFR72181.1"/>
    <property type="molecule type" value="Genomic_DNA"/>
</dbReference>
<organism evidence="3 4">
    <name type="scientific">Elysia marginata</name>
    <dbReference type="NCBI Taxonomy" id="1093978"/>
    <lineage>
        <taxon>Eukaryota</taxon>
        <taxon>Metazoa</taxon>
        <taxon>Spiralia</taxon>
        <taxon>Lophotrochozoa</taxon>
        <taxon>Mollusca</taxon>
        <taxon>Gastropoda</taxon>
        <taxon>Heterobranchia</taxon>
        <taxon>Euthyneura</taxon>
        <taxon>Panpulmonata</taxon>
        <taxon>Sacoglossa</taxon>
        <taxon>Placobranchoidea</taxon>
        <taxon>Plakobranchidae</taxon>
        <taxon>Elysia</taxon>
    </lineage>
</organism>
<evidence type="ECO:0008006" key="5">
    <source>
        <dbReference type="Google" id="ProtNLM"/>
    </source>
</evidence>
<gene>
    <name evidence="3" type="ORF">ElyMa_003832700</name>
</gene>
<dbReference type="AlphaFoldDB" id="A0AAV4FGJ9"/>
<keyword evidence="4" id="KW-1185">Reference proteome</keyword>
<evidence type="ECO:0000313" key="4">
    <source>
        <dbReference type="Proteomes" id="UP000762676"/>
    </source>
</evidence>
<protein>
    <recommendedName>
        <fullName evidence="5">Ion transport domain-containing protein</fullName>
    </recommendedName>
</protein>
<sequence length="95" mass="10403">MLEIEATSTSNRGEAAHLTTSSAAGSGESLPFVPSPARKASWDLAERLDELALTLSTSMMVVIVINIIIVDVFMELNSNNYILEKYVNGTIYVYF</sequence>